<dbReference type="InterPro" id="IPR004006">
    <property type="entry name" value="DhaK_dom"/>
</dbReference>
<evidence type="ECO:0000256" key="7">
    <source>
        <dbReference type="ARBA" id="ARBA00022777"/>
    </source>
</evidence>
<dbReference type="InterPro" id="IPR036117">
    <property type="entry name" value="DhaL_dom_sf"/>
</dbReference>
<gene>
    <name evidence="18" type="ORF">CAMP_LOCUS14602</name>
</gene>
<evidence type="ECO:0000256" key="2">
    <source>
        <dbReference type="ARBA" id="ARBA00012110"/>
    </source>
</evidence>
<dbReference type="PANTHER" id="PTHR28629:SF4">
    <property type="entry name" value="TRIOKINASE_FMN CYCLASE"/>
    <property type="match status" value="1"/>
</dbReference>
<dbReference type="PROSITE" id="PS51481">
    <property type="entry name" value="DHAK"/>
    <property type="match status" value="1"/>
</dbReference>
<dbReference type="GO" id="GO:0004371">
    <property type="term" value="F:glycerone kinase activity"/>
    <property type="evidence" value="ECO:0007669"/>
    <property type="project" value="UniProtKB-EC"/>
</dbReference>
<dbReference type="Proteomes" id="UP001152747">
    <property type="component" value="Unassembled WGS sequence"/>
</dbReference>
<accession>A0A9P1IVL2</accession>
<dbReference type="OrthoDB" id="1724672at2759"/>
<keyword evidence="19" id="KW-1185">Reference proteome</keyword>
<dbReference type="SUPFAM" id="SSF101473">
    <property type="entry name" value="DhaL-like"/>
    <property type="match status" value="1"/>
</dbReference>
<dbReference type="AlphaFoldDB" id="A0A9P1IVL2"/>
<dbReference type="PROSITE" id="PS51480">
    <property type="entry name" value="DHAL"/>
    <property type="match status" value="1"/>
</dbReference>
<evidence type="ECO:0000256" key="15">
    <source>
        <dbReference type="ARBA" id="ARBA00048898"/>
    </source>
</evidence>
<keyword evidence="9" id="KW-0170">Cobalt</keyword>
<dbReference type="EMBL" id="CANHGI010000005">
    <property type="protein sequence ID" value="CAI5451965.1"/>
    <property type="molecule type" value="Genomic_DNA"/>
</dbReference>
<proteinExistence type="predicted"/>
<keyword evidence="7" id="KW-0418">Kinase</keyword>
<dbReference type="GO" id="GO:0005524">
    <property type="term" value="F:ATP binding"/>
    <property type="evidence" value="ECO:0007669"/>
    <property type="project" value="UniProtKB-KW"/>
</dbReference>
<evidence type="ECO:0000259" key="16">
    <source>
        <dbReference type="PROSITE" id="PS51480"/>
    </source>
</evidence>
<comment type="catalytic activity">
    <reaction evidence="15">
        <text>dihydroxyacetone + ATP = dihydroxyacetone phosphate + ADP + H(+)</text>
        <dbReference type="Rhea" id="RHEA:15773"/>
        <dbReference type="ChEBI" id="CHEBI:15378"/>
        <dbReference type="ChEBI" id="CHEBI:16016"/>
        <dbReference type="ChEBI" id="CHEBI:30616"/>
        <dbReference type="ChEBI" id="CHEBI:57642"/>
        <dbReference type="ChEBI" id="CHEBI:456216"/>
        <dbReference type="EC" id="2.7.1.29"/>
    </reaction>
</comment>
<protein>
    <recommendedName>
        <fullName evidence="4">Triokinase/FMN cyclase</fullName>
        <ecNumber evidence="2">2.7.1.28</ecNumber>
        <ecNumber evidence="1">2.7.1.29</ecNumber>
        <ecNumber evidence="3">4.6.1.15</ecNumber>
    </recommendedName>
    <alternativeName>
        <fullName evidence="10">Bifunctional ATP-dependent dihydroxyacetone kinase/FAD-AMP lyase (cyclizing)</fullName>
    </alternativeName>
</protein>
<keyword evidence="8" id="KW-0067">ATP-binding</keyword>
<name>A0A9P1IVL2_9PELO</name>
<dbReference type="Pfam" id="PF02734">
    <property type="entry name" value="Dak2"/>
    <property type="match status" value="1"/>
</dbReference>
<dbReference type="Gene3D" id="3.30.1180.20">
    <property type="entry name" value="Dihydroxyacetone kinase, domain 2"/>
    <property type="match status" value="1"/>
</dbReference>
<evidence type="ECO:0000313" key="19">
    <source>
        <dbReference type="Proteomes" id="UP001152747"/>
    </source>
</evidence>
<comment type="catalytic activity">
    <reaction evidence="13">
        <text>D-glyceraldehyde + ATP = D-glyceraldehyde 3-phosphate + ADP + H(+)</text>
        <dbReference type="Rhea" id="RHEA:13941"/>
        <dbReference type="ChEBI" id="CHEBI:15378"/>
        <dbReference type="ChEBI" id="CHEBI:17378"/>
        <dbReference type="ChEBI" id="CHEBI:30616"/>
        <dbReference type="ChEBI" id="CHEBI:59776"/>
        <dbReference type="ChEBI" id="CHEBI:456216"/>
        <dbReference type="EC" id="2.7.1.28"/>
    </reaction>
</comment>
<dbReference type="FunFam" id="1.25.40.340:FF:000002">
    <property type="entry name" value="Dihydroxyacetone kinase, L subunit"/>
    <property type="match status" value="1"/>
</dbReference>
<evidence type="ECO:0000313" key="18">
    <source>
        <dbReference type="EMBL" id="CAI5451965.1"/>
    </source>
</evidence>
<evidence type="ECO:0000256" key="8">
    <source>
        <dbReference type="ARBA" id="ARBA00022840"/>
    </source>
</evidence>
<sequence>MVKLSNGSNYKALKLFDIFPGIYMTSLDGHGFSVTILNVDDETILEYLDYPTNAPGWINSTNINLNPQFSQIKMNSKSDLTDIEKSGVNHDPEKLRKIIENLSKAMFESESILNKLDAFAGDGDCGSTFSMAAKSIQTSMPKLTFSHPQTLLRQLAIIFEQTVGGTSGALYALMLSSTSTVFGNEEVSSKVCQIGLEKANESVQIYGGARPGDRTMIDALDAAVQTLKSCRIEETKLKWKKAAAEIAAQETSKQTASVGRASYTSAEAQTHPDAGATAIAIWLKTIFEAVYE</sequence>
<dbReference type="EC" id="2.7.1.29" evidence="1"/>
<dbReference type="GO" id="GO:0019563">
    <property type="term" value="P:glycerol catabolic process"/>
    <property type="evidence" value="ECO:0007669"/>
    <property type="project" value="TreeGrafter"/>
</dbReference>
<dbReference type="InterPro" id="IPR004007">
    <property type="entry name" value="DhaL_dom"/>
</dbReference>
<evidence type="ECO:0000256" key="14">
    <source>
        <dbReference type="ARBA" id="ARBA00048526"/>
    </source>
</evidence>
<dbReference type="SUPFAM" id="SSF82549">
    <property type="entry name" value="DAK1/DegV-like"/>
    <property type="match status" value="1"/>
</dbReference>
<evidence type="ECO:0000256" key="1">
    <source>
        <dbReference type="ARBA" id="ARBA00012107"/>
    </source>
</evidence>
<comment type="function">
    <text evidence="11">Catalyzes both the phosphorylation of dihydroxyacetone and of glyceraldehyde, and the splitting of ribonucleoside diphosphate-X compounds among which FAD is the best substrate. Represses IFIH1-mediated cellular antiviral response.</text>
</comment>
<evidence type="ECO:0000256" key="10">
    <source>
        <dbReference type="ARBA" id="ARBA00032426"/>
    </source>
</evidence>
<keyword evidence="5" id="KW-0808">Transferase</keyword>
<dbReference type="GO" id="GO:0034012">
    <property type="term" value="F:FAD-AMP lyase (cyclizing) activity"/>
    <property type="evidence" value="ECO:0007669"/>
    <property type="project" value="UniProtKB-EC"/>
</dbReference>
<evidence type="ECO:0000259" key="17">
    <source>
        <dbReference type="PROSITE" id="PS51481"/>
    </source>
</evidence>
<organism evidence="18 19">
    <name type="scientific">Caenorhabditis angaria</name>
    <dbReference type="NCBI Taxonomy" id="860376"/>
    <lineage>
        <taxon>Eukaryota</taxon>
        <taxon>Metazoa</taxon>
        <taxon>Ecdysozoa</taxon>
        <taxon>Nematoda</taxon>
        <taxon>Chromadorea</taxon>
        <taxon>Rhabditida</taxon>
        <taxon>Rhabditina</taxon>
        <taxon>Rhabditomorpha</taxon>
        <taxon>Rhabditoidea</taxon>
        <taxon>Rhabditidae</taxon>
        <taxon>Peloderinae</taxon>
        <taxon>Caenorhabditis</taxon>
    </lineage>
</organism>
<dbReference type="Gene3D" id="1.25.40.340">
    <property type="match status" value="1"/>
</dbReference>
<dbReference type="SMART" id="SM01120">
    <property type="entry name" value="Dak2"/>
    <property type="match status" value="1"/>
</dbReference>
<comment type="subunit">
    <text evidence="12">Homodimer. Interacts with IFIH1 (via the CARD domains), the interaction is inhibited by viral infection.</text>
</comment>
<feature type="domain" description="DhaK" evidence="17">
    <location>
        <begin position="1"/>
        <end position="57"/>
    </location>
</feature>
<comment type="catalytic activity">
    <reaction evidence="14">
        <text>FAD = riboflavin cyclic-4',5'-phosphate + AMP + H(+)</text>
        <dbReference type="Rhea" id="RHEA:13729"/>
        <dbReference type="ChEBI" id="CHEBI:15378"/>
        <dbReference type="ChEBI" id="CHEBI:57692"/>
        <dbReference type="ChEBI" id="CHEBI:76202"/>
        <dbReference type="ChEBI" id="CHEBI:456215"/>
        <dbReference type="EC" id="4.6.1.15"/>
    </reaction>
</comment>
<evidence type="ECO:0000256" key="3">
    <source>
        <dbReference type="ARBA" id="ARBA00012578"/>
    </source>
</evidence>
<evidence type="ECO:0000256" key="5">
    <source>
        <dbReference type="ARBA" id="ARBA00022679"/>
    </source>
</evidence>
<evidence type="ECO:0000256" key="4">
    <source>
        <dbReference type="ARBA" id="ARBA00018932"/>
    </source>
</evidence>
<dbReference type="GO" id="GO:0005829">
    <property type="term" value="C:cytosol"/>
    <property type="evidence" value="ECO:0007669"/>
    <property type="project" value="TreeGrafter"/>
</dbReference>
<dbReference type="PANTHER" id="PTHR28629">
    <property type="entry name" value="TRIOKINASE/FMN CYCLASE"/>
    <property type="match status" value="1"/>
</dbReference>
<feature type="domain" description="DhaL" evidence="16">
    <location>
        <begin position="93"/>
        <end position="288"/>
    </location>
</feature>
<evidence type="ECO:0000256" key="9">
    <source>
        <dbReference type="ARBA" id="ARBA00023285"/>
    </source>
</evidence>
<evidence type="ECO:0000256" key="11">
    <source>
        <dbReference type="ARBA" id="ARBA00045490"/>
    </source>
</evidence>
<keyword evidence="6" id="KW-0547">Nucleotide-binding</keyword>
<dbReference type="EC" id="2.7.1.28" evidence="2"/>
<reference evidence="18" key="1">
    <citation type="submission" date="2022-11" db="EMBL/GenBank/DDBJ databases">
        <authorList>
            <person name="Kikuchi T."/>
        </authorList>
    </citation>
    <scope>NUCLEOTIDE SEQUENCE</scope>
    <source>
        <strain evidence="18">PS1010</strain>
    </source>
</reference>
<comment type="caution">
    <text evidence="18">The sequence shown here is derived from an EMBL/GenBank/DDBJ whole genome shotgun (WGS) entry which is preliminary data.</text>
</comment>
<evidence type="ECO:0000256" key="6">
    <source>
        <dbReference type="ARBA" id="ARBA00022741"/>
    </source>
</evidence>
<evidence type="ECO:0000256" key="12">
    <source>
        <dbReference type="ARBA" id="ARBA00046681"/>
    </source>
</evidence>
<dbReference type="EC" id="4.6.1.15" evidence="3"/>
<dbReference type="GO" id="GO:0050354">
    <property type="term" value="F:triokinase activity"/>
    <property type="evidence" value="ECO:0007669"/>
    <property type="project" value="UniProtKB-EC"/>
</dbReference>
<evidence type="ECO:0000256" key="13">
    <source>
        <dbReference type="ARBA" id="ARBA00047974"/>
    </source>
</evidence>
<dbReference type="InterPro" id="IPR050861">
    <property type="entry name" value="Dihydroxyacetone_Kinase"/>
</dbReference>